<reference evidence="2" key="1">
    <citation type="journal article" date="2021" name="ISME J.">
        <title>Evolutionary origin and ecological implication of a unique nif island in free-living Bradyrhizobium lineages.</title>
        <authorList>
            <person name="Tao J."/>
        </authorList>
    </citation>
    <scope>NUCLEOTIDE SEQUENCE [LARGE SCALE GENOMIC DNA]</scope>
    <source>
        <strain evidence="2">SZCCT0094</strain>
    </source>
</reference>
<accession>A0ABS5GK07</accession>
<keyword evidence="2" id="KW-1185">Reference proteome</keyword>
<sequence length="72" mass="7976">MSLDSLTAAIDRFFRSYFSHCVTPDEDTLLNLLNALHGLNDKLQKDVGRNLFASTISSHSKPSEISFITTSS</sequence>
<dbReference type="Proteomes" id="UP001314635">
    <property type="component" value="Unassembled WGS sequence"/>
</dbReference>
<evidence type="ECO:0000313" key="1">
    <source>
        <dbReference type="EMBL" id="MBR1141490.1"/>
    </source>
</evidence>
<comment type="caution">
    <text evidence="1">The sequence shown here is derived from an EMBL/GenBank/DDBJ whole genome shotgun (WGS) entry which is preliminary data.</text>
</comment>
<protein>
    <submittedName>
        <fullName evidence="1">Uncharacterized protein</fullName>
    </submittedName>
</protein>
<proteinExistence type="predicted"/>
<organism evidence="1 2">
    <name type="scientific">Bradyrhizobium denitrificans</name>
    <dbReference type="NCBI Taxonomy" id="2734912"/>
    <lineage>
        <taxon>Bacteria</taxon>
        <taxon>Pseudomonadati</taxon>
        <taxon>Pseudomonadota</taxon>
        <taxon>Alphaproteobacteria</taxon>
        <taxon>Hyphomicrobiales</taxon>
        <taxon>Nitrobacteraceae</taxon>
        <taxon>Bradyrhizobium</taxon>
    </lineage>
</organism>
<gene>
    <name evidence="1" type="ORF">JQ619_37665</name>
</gene>
<name>A0ABS5GK07_9BRAD</name>
<dbReference type="EMBL" id="JAFCLK010000069">
    <property type="protein sequence ID" value="MBR1141490.1"/>
    <property type="molecule type" value="Genomic_DNA"/>
</dbReference>
<dbReference type="RefSeq" id="WP_172243886.1">
    <property type="nucleotide sequence ID" value="NZ_JABFDP010000057.1"/>
</dbReference>
<evidence type="ECO:0000313" key="2">
    <source>
        <dbReference type="Proteomes" id="UP001314635"/>
    </source>
</evidence>